<dbReference type="PANTHER" id="PTHR45266">
    <property type="entry name" value="OXALOACETATE DECARBOXYLASE ALPHA CHAIN"/>
    <property type="match status" value="1"/>
</dbReference>
<keyword evidence="4" id="KW-1185">Reference proteome</keyword>
<protein>
    <submittedName>
        <fullName evidence="3">Biotin-dependent enzyme</fullName>
    </submittedName>
</protein>
<dbReference type="SUPFAM" id="SSF51230">
    <property type="entry name" value="Single hybrid motif"/>
    <property type="match status" value="1"/>
</dbReference>
<dbReference type="CDD" id="cd06850">
    <property type="entry name" value="biotinyl_domain"/>
    <property type="match status" value="1"/>
</dbReference>
<dbReference type="PROSITE" id="PS50968">
    <property type="entry name" value="BIOTINYL_LIPOYL"/>
    <property type="match status" value="1"/>
</dbReference>
<dbReference type="InterPro" id="IPR000089">
    <property type="entry name" value="Biotin_lipoyl"/>
</dbReference>
<dbReference type="Gene3D" id="2.40.50.100">
    <property type="match status" value="1"/>
</dbReference>
<dbReference type="InterPro" id="IPR050709">
    <property type="entry name" value="Biotin_Carboxyl_Carrier/Decarb"/>
</dbReference>
<feature type="domain" description="Lipoyl-binding" evidence="2">
    <location>
        <begin position="28"/>
        <end position="105"/>
    </location>
</feature>
<gene>
    <name evidence="3" type="ORF">C8N47_109129</name>
</gene>
<reference evidence="3 4" key="1">
    <citation type="submission" date="2018-04" db="EMBL/GenBank/DDBJ databases">
        <title>Genomic Encyclopedia of Archaeal and Bacterial Type Strains, Phase II (KMG-II): from individual species to whole genera.</title>
        <authorList>
            <person name="Goeker M."/>
        </authorList>
    </citation>
    <scope>NUCLEOTIDE SEQUENCE [LARGE SCALE GENOMIC DNA]</scope>
    <source>
        <strain evidence="3 4">DSM 28823</strain>
    </source>
</reference>
<evidence type="ECO:0000256" key="1">
    <source>
        <dbReference type="ARBA" id="ARBA00023267"/>
    </source>
</evidence>
<dbReference type="RefSeq" id="WP_107822534.1">
    <property type="nucleotide sequence ID" value="NZ_OY782574.1"/>
</dbReference>
<dbReference type="Pfam" id="PF00364">
    <property type="entry name" value="Biotin_lipoyl"/>
    <property type="match status" value="1"/>
</dbReference>
<dbReference type="OrthoDB" id="9812676at2"/>
<proteinExistence type="predicted"/>
<organism evidence="3 4">
    <name type="scientific">Mangrovibacterium marinum</name>
    <dbReference type="NCBI Taxonomy" id="1639118"/>
    <lineage>
        <taxon>Bacteria</taxon>
        <taxon>Pseudomonadati</taxon>
        <taxon>Bacteroidota</taxon>
        <taxon>Bacteroidia</taxon>
        <taxon>Marinilabiliales</taxon>
        <taxon>Prolixibacteraceae</taxon>
        <taxon>Mangrovibacterium</taxon>
    </lineage>
</organism>
<keyword evidence="1" id="KW-0092">Biotin</keyword>
<dbReference type="EMBL" id="QAAD01000009">
    <property type="protein sequence ID" value="PTN08393.1"/>
    <property type="molecule type" value="Genomic_DNA"/>
</dbReference>
<dbReference type="AlphaFoldDB" id="A0A2T5C179"/>
<evidence type="ECO:0000313" key="4">
    <source>
        <dbReference type="Proteomes" id="UP000243525"/>
    </source>
</evidence>
<evidence type="ECO:0000313" key="3">
    <source>
        <dbReference type="EMBL" id="PTN08393.1"/>
    </source>
</evidence>
<dbReference type="FunFam" id="2.40.50.100:FF:000003">
    <property type="entry name" value="Acetyl-CoA carboxylase biotin carboxyl carrier protein"/>
    <property type="match status" value="1"/>
</dbReference>
<accession>A0A2T5C179</accession>
<dbReference type="PANTHER" id="PTHR45266:SF3">
    <property type="entry name" value="OXALOACETATE DECARBOXYLASE ALPHA CHAIN"/>
    <property type="match status" value="1"/>
</dbReference>
<sequence>MQEEEKYETIIVHSAVYKTEYTTKYRNRVKWEKPDENQLFSFIPGTIIDVFVKPGDVLKEGDPLLILEAMKMHNVVQMPFDGKIATVNVKTGDKIPKGSLMIEIAAKK</sequence>
<dbReference type="InterPro" id="IPR011053">
    <property type="entry name" value="Single_hybrid_motif"/>
</dbReference>
<evidence type="ECO:0000259" key="2">
    <source>
        <dbReference type="PROSITE" id="PS50968"/>
    </source>
</evidence>
<dbReference type="Proteomes" id="UP000243525">
    <property type="component" value="Unassembled WGS sequence"/>
</dbReference>
<comment type="caution">
    <text evidence="3">The sequence shown here is derived from an EMBL/GenBank/DDBJ whole genome shotgun (WGS) entry which is preliminary data.</text>
</comment>
<name>A0A2T5C179_9BACT</name>